<reference evidence="1" key="1">
    <citation type="submission" date="2009-10" db="EMBL/GenBank/DDBJ databases">
        <title>Diversity of trophic interactions inside an arsenic-rich microbial ecosystem.</title>
        <authorList>
            <person name="Bertin P.N."/>
            <person name="Heinrich-Salmeron A."/>
            <person name="Pelletier E."/>
            <person name="Goulhen-Chollet F."/>
            <person name="Arsene-Ploetze F."/>
            <person name="Gallien S."/>
            <person name="Calteau A."/>
            <person name="Vallenet D."/>
            <person name="Casiot C."/>
            <person name="Chane-Woon-Ming B."/>
            <person name="Giloteaux L."/>
            <person name="Barakat M."/>
            <person name="Bonnefoy V."/>
            <person name="Bruneel O."/>
            <person name="Chandler M."/>
            <person name="Cleiss J."/>
            <person name="Duran R."/>
            <person name="Elbaz-Poulichet F."/>
            <person name="Fonknechten N."/>
            <person name="Lauga B."/>
            <person name="Mornico D."/>
            <person name="Ortet P."/>
            <person name="Schaeffer C."/>
            <person name="Siguier P."/>
            <person name="Alexander Thil Smith A."/>
            <person name="Van Dorsselaer A."/>
            <person name="Weissenbach J."/>
            <person name="Medigue C."/>
            <person name="Le Paslier D."/>
        </authorList>
    </citation>
    <scope>NUCLEOTIDE SEQUENCE</scope>
</reference>
<organism evidence="1">
    <name type="scientific">mine drainage metagenome</name>
    <dbReference type="NCBI Taxonomy" id="410659"/>
    <lineage>
        <taxon>unclassified sequences</taxon>
        <taxon>metagenomes</taxon>
        <taxon>ecological metagenomes</taxon>
    </lineage>
</organism>
<comment type="caution">
    <text evidence="1">The sequence shown here is derived from an EMBL/GenBank/DDBJ whole genome shotgun (WGS) entry which is preliminary data.</text>
</comment>
<gene>
    <name evidence="1" type="ORF">CARN1_1375</name>
</gene>
<accession>E6PFX1</accession>
<evidence type="ECO:0000313" key="1">
    <source>
        <dbReference type="EMBL" id="CBH75358.1"/>
    </source>
</evidence>
<protein>
    <submittedName>
        <fullName evidence="1">Uncharacterized protein</fullName>
    </submittedName>
</protein>
<name>E6PFX1_9ZZZZ</name>
<sequence>MATIAMRLRSLEGRDSLGDLFLLFTQPVDIFA</sequence>
<dbReference type="AlphaFoldDB" id="E6PFX1"/>
<proteinExistence type="predicted"/>
<dbReference type="EMBL" id="CABL01000008">
    <property type="protein sequence ID" value="CBH75358.1"/>
    <property type="molecule type" value="Genomic_DNA"/>
</dbReference>